<proteinExistence type="predicted"/>
<organism evidence="1 2">
    <name type="scientific">Microbulbifer variabilis</name>
    <dbReference type="NCBI Taxonomy" id="266805"/>
    <lineage>
        <taxon>Bacteria</taxon>
        <taxon>Pseudomonadati</taxon>
        <taxon>Pseudomonadota</taxon>
        <taxon>Gammaproteobacteria</taxon>
        <taxon>Cellvibrionales</taxon>
        <taxon>Microbulbiferaceae</taxon>
        <taxon>Microbulbifer</taxon>
    </lineage>
</organism>
<dbReference type="Proteomes" id="UP001055658">
    <property type="component" value="Chromosome"/>
</dbReference>
<evidence type="ECO:0000313" key="1">
    <source>
        <dbReference type="EMBL" id="USD19942.1"/>
    </source>
</evidence>
<dbReference type="EMBL" id="CP092418">
    <property type="protein sequence ID" value="USD19942.1"/>
    <property type="molecule type" value="Genomic_DNA"/>
</dbReference>
<keyword evidence="2" id="KW-1185">Reference proteome</keyword>
<dbReference type="RefSeq" id="WP_252082032.1">
    <property type="nucleotide sequence ID" value="NZ_CP092418.1"/>
</dbReference>
<gene>
    <name evidence="1" type="ORF">MJO52_12725</name>
</gene>
<accession>A0ABY4V6P4</accession>
<name>A0ABY4V6P4_9GAMM</name>
<protein>
    <submittedName>
        <fullName evidence="1">Uncharacterized protein</fullName>
    </submittedName>
</protein>
<evidence type="ECO:0000313" key="2">
    <source>
        <dbReference type="Proteomes" id="UP001055658"/>
    </source>
</evidence>
<sequence length="183" mass="19266">MDLKDMNYGYNPYMPDWETQYNPAPSLIQQTQAQQQSSINPMQAMSWYNKFAGGSASGAGSTAGGTASTGAGSGAAGGSSWIASAGPWAALAVLIAANEHEARDGGYRDEDDKSYALDLLGGKVFEQDATYRWKDDLNDAVPGSGSMVESMANIGSLDFSNAGKAFEDGLKEDPLIKGILSLF</sequence>
<reference evidence="1" key="1">
    <citation type="submission" date="2022-02" db="EMBL/GenBank/DDBJ databases">
        <title>Coral-associated bacteria.</title>
        <authorList>
            <person name="Tang K."/>
            <person name="Wang X."/>
        </authorList>
    </citation>
    <scope>NUCLEOTIDE SEQUENCE</scope>
    <source>
        <strain evidence="1">SCSIO 43006</strain>
    </source>
</reference>